<dbReference type="EMBL" id="MQTW01000278">
    <property type="protein sequence ID" value="RYC81101.1"/>
    <property type="molecule type" value="Genomic_DNA"/>
</dbReference>
<gene>
    <name evidence="2" type="ORF">BFJ63_vAg16007</name>
</gene>
<protein>
    <submittedName>
        <fullName evidence="2">Uncharacterized protein</fullName>
    </submittedName>
</protein>
<comment type="caution">
    <text evidence="2">The sequence shown here is derived from an EMBL/GenBank/DDBJ whole genome shotgun (WGS) entry which is preliminary data.</text>
</comment>
<dbReference type="Proteomes" id="UP000290540">
    <property type="component" value="Unassembled WGS sequence"/>
</dbReference>
<evidence type="ECO:0000313" key="3">
    <source>
        <dbReference type="Proteomes" id="UP000290540"/>
    </source>
</evidence>
<sequence>MERVEWLAKEMSKPGGTIESMLEFIEPKQSALRDKRFKSHVMAGLNTIDESVRLIFQVRQDFSSWKQVTTDLLRALEEKASSNKVQERETRSKLENQTFEKERLEVELEREKRLFDDFEKRFKKASQTYEGIINSLPATIAGSGAAIAAAAAVGLAPEALAVGIAFGGLNYAWIEYCQRVKMSTIKGLEKETSTLEDKLEQLSGQAKSIDEVARIVKETLKGLNHLQEQIDHFMEFLISIQKMILVVRDDKEDVLMEDLTLEDRKELKCDAKLKRGILSDALLMKNRFIVVSKATGLFNEVSECFVIPGVRWVTGLCLVEPAEEVVADKLKEIELWKAKTCKEAEDLIIKRVNELGIELEVLNRESMKSFGEAAPEILEKMMGEAEELGEYSLLN</sequence>
<keyword evidence="1" id="KW-0175">Coiled coil</keyword>
<evidence type="ECO:0000313" key="2">
    <source>
        <dbReference type="EMBL" id="RYC81101.1"/>
    </source>
</evidence>
<dbReference type="AlphaFoldDB" id="A0A4Q2V2D7"/>
<evidence type="ECO:0000256" key="1">
    <source>
        <dbReference type="SAM" id="Coils"/>
    </source>
</evidence>
<reference evidence="2 3" key="1">
    <citation type="submission" date="2016-12" db="EMBL/GenBank/DDBJ databases">
        <title>Draft genome sequence of Fusarium oxysporum causing rot on Narcissus.</title>
        <authorList>
            <person name="Armitage A.D."/>
            <person name="Taylor A."/>
            <person name="Clarkson J.P."/>
            <person name="Harrison R.J."/>
            <person name="Jackson A.C."/>
        </authorList>
    </citation>
    <scope>NUCLEOTIDE SEQUENCE [LARGE SCALE GENOMIC DNA]</scope>
    <source>
        <strain evidence="2 3">N139</strain>
    </source>
</reference>
<accession>A0A4Q2V2D7</accession>
<feature type="coiled-coil region" evidence="1">
    <location>
        <begin position="77"/>
        <end position="128"/>
    </location>
</feature>
<proteinExistence type="predicted"/>
<organism evidence="2 3">
    <name type="scientific">Fusarium oxysporum f. sp. narcissi</name>
    <dbReference type="NCBI Taxonomy" id="451672"/>
    <lineage>
        <taxon>Eukaryota</taxon>
        <taxon>Fungi</taxon>
        <taxon>Dikarya</taxon>
        <taxon>Ascomycota</taxon>
        <taxon>Pezizomycotina</taxon>
        <taxon>Sordariomycetes</taxon>
        <taxon>Hypocreomycetidae</taxon>
        <taxon>Hypocreales</taxon>
        <taxon>Nectriaceae</taxon>
        <taxon>Fusarium</taxon>
        <taxon>Fusarium oxysporum species complex</taxon>
    </lineage>
</organism>
<name>A0A4Q2V2D7_FUSOX</name>